<comment type="caution">
    <text evidence="6">The sequence shown here is derived from an EMBL/GenBank/DDBJ whole genome shotgun (WGS) entry which is preliminary data.</text>
</comment>
<evidence type="ECO:0000313" key="6">
    <source>
        <dbReference type="EMBL" id="NED95004.1"/>
    </source>
</evidence>
<sequence>MVDVTVEHDDARTGADGAGGYLITADGVDKVFSTRAGDVHAVRDVSLSVRHGETLGLVGESGSGKSTMARLMMGLMPPTSGTITFDGVDLSAVHGREMRRLRARMQMVFQNPYGSLLPHYSVSANVAEPLRLHKRGDKESRRKRAIELLTMVGVNPRFADHYPRQFSGGQQQRVAIARALALEPKLLMCDEPTSSLDVSIQAQVLALLDELRTSLGLTLVFISHNLAVVERFADRVAVMCLGQVVEIAPTEVLFDSPRHPYTQQLLAAVLPVTKDPLPAPATPWQPRAEVLPLREVAPGHFVREA</sequence>
<dbReference type="FunFam" id="3.40.50.300:FF:000016">
    <property type="entry name" value="Oligopeptide ABC transporter ATP-binding component"/>
    <property type="match status" value="1"/>
</dbReference>
<dbReference type="RefSeq" id="WP_163817349.1">
    <property type="nucleotide sequence ID" value="NZ_JAAGOB010000003.1"/>
</dbReference>
<dbReference type="CDD" id="cd03257">
    <property type="entry name" value="ABC_NikE_OppD_transporters"/>
    <property type="match status" value="1"/>
</dbReference>
<evidence type="ECO:0000256" key="2">
    <source>
        <dbReference type="ARBA" id="ARBA00022448"/>
    </source>
</evidence>
<dbReference type="PANTHER" id="PTHR43776:SF7">
    <property type="entry name" value="D,D-DIPEPTIDE TRANSPORT ATP-BINDING PROTEIN DDPF-RELATED"/>
    <property type="match status" value="1"/>
</dbReference>
<dbReference type="InterPro" id="IPR027417">
    <property type="entry name" value="P-loop_NTPase"/>
</dbReference>
<gene>
    <name evidence="6" type="ORF">G1H11_06725</name>
</gene>
<evidence type="ECO:0000259" key="5">
    <source>
        <dbReference type="PROSITE" id="PS50893"/>
    </source>
</evidence>
<evidence type="ECO:0000256" key="1">
    <source>
        <dbReference type="ARBA" id="ARBA00005417"/>
    </source>
</evidence>
<dbReference type="PROSITE" id="PS00211">
    <property type="entry name" value="ABC_TRANSPORTER_1"/>
    <property type="match status" value="1"/>
</dbReference>
<dbReference type="PROSITE" id="PS50893">
    <property type="entry name" value="ABC_TRANSPORTER_2"/>
    <property type="match status" value="1"/>
</dbReference>
<dbReference type="Pfam" id="PF08352">
    <property type="entry name" value="oligo_HPY"/>
    <property type="match status" value="1"/>
</dbReference>
<feature type="domain" description="ABC transporter" evidence="5">
    <location>
        <begin position="23"/>
        <end position="266"/>
    </location>
</feature>
<dbReference type="InterPro" id="IPR050319">
    <property type="entry name" value="ABC_transp_ATP-bind"/>
</dbReference>
<dbReference type="GO" id="GO:0015833">
    <property type="term" value="P:peptide transport"/>
    <property type="evidence" value="ECO:0007669"/>
    <property type="project" value="InterPro"/>
</dbReference>
<keyword evidence="4 6" id="KW-0067">ATP-binding</keyword>
<dbReference type="PANTHER" id="PTHR43776">
    <property type="entry name" value="TRANSPORT ATP-BINDING PROTEIN"/>
    <property type="match status" value="1"/>
</dbReference>
<dbReference type="EMBL" id="JAAGOB010000003">
    <property type="protein sequence ID" value="NED95004.1"/>
    <property type="molecule type" value="Genomic_DNA"/>
</dbReference>
<dbReference type="AlphaFoldDB" id="A0A6N9YJ64"/>
<keyword evidence="3" id="KW-0547">Nucleotide-binding</keyword>
<protein>
    <submittedName>
        <fullName evidence="6">ABC transporter ATP-binding protein</fullName>
    </submittedName>
</protein>
<dbReference type="Gene3D" id="3.40.50.300">
    <property type="entry name" value="P-loop containing nucleotide triphosphate hydrolases"/>
    <property type="match status" value="1"/>
</dbReference>
<dbReference type="GO" id="GO:0005524">
    <property type="term" value="F:ATP binding"/>
    <property type="evidence" value="ECO:0007669"/>
    <property type="project" value="UniProtKB-KW"/>
</dbReference>
<keyword evidence="7" id="KW-1185">Reference proteome</keyword>
<comment type="similarity">
    <text evidence="1">Belongs to the ABC transporter superfamily.</text>
</comment>
<dbReference type="Pfam" id="PF00005">
    <property type="entry name" value="ABC_tran"/>
    <property type="match status" value="1"/>
</dbReference>
<dbReference type="InterPro" id="IPR003593">
    <property type="entry name" value="AAA+_ATPase"/>
</dbReference>
<organism evidence="6 7">
    <name type="scientific">Phytoactinopolyspora alkaliphila</name>
    <dbReference type="NCBI Taxonomy" id="1783498"/>
    <lineage>
        <taxon>Bacteria</taxon>
        <taxon>Bacillati</taxon>
        <taxon>Actinomycetota</taxon>
        <taxon>Actinomycetes</taxon>
        <taxon>Jiangellales</taxon>
        <taxon>Jiangellaceae</taxon>
        <taxon>Phytoactinopolyspora</taxon>
    </lineage>
</organism>
<evidence type="ECO:0000256" key="3">
    <source>
        <dbReference type="ARBA" id="ARBA00022741"/>
    </source>
</evidence>
<evidence type="ECO:0000256" key="4">
    <source>
        <dbReference type="ARBA" id="ARBA00022840"/>
    </source>
</evidence>
<dbReference type="InterPro" id="IPR013563">
    <property type="entry name" value="Oligopep_ABC_C"/>
</dbReference>
<dbReference type="GO" id="GO:0055085">
    <property type="term" value="P:transmembrane transport"/>
    <property type="evidence" value="ECO:0007669"/>
    <property type="project" value="UniProtKB-ARBA"/>
</dbReference>
<dbReference type="InterPro" id="IPR017871">
    <property type="entry name" value="ABC_transporter-like_CS"/>
</dbReference>
<keyword evidence="2" id="KW-0813">Transport</keyword>
<dbReference type="InterPro" id="IPR003439">
    <property type="entry name" value="ABC_transporter-like_ATP-bd"/>
</dbReference>
<dbReference type="Proteomes" id="UP000469185">
    <property type="component" value="Unassembled WGS sequence"/>
</dbReference>
<proteinExistence type="inferred from homology"/>
<dbReference type="SMART" id="SM00382">
    <property type="entry name" value="AAA"/>
    <property type="match status" value="1"/>
</dbReference>
<evidence type="ECO:0000313" key="7">
    <source>
        <dbReference type="Proteomes" id="UP000469185"/>
    </source>
</evidence>
<accession>A0A6N9YJ64</accession>
<name>A0A6N9YJ64_9ACTN</name>
<dbReference type="GO" id="GO:0016887">
    <property type="term" value="F:ATP hydrolysis activity"/>
    <property type="evidence" value="ECO:0007669"/>
    <property type="project" value="InterPro"/>
</dbReference>
<dbReference type="SUPFAM" id="SSF52540">
    <property type="entry name" value="P-loop containing nucleoside triphosphate hydrolases"/>
    <property type="match status" value="1"/>
</dbReference>
<reference evidence="6 7" key="1">
    <citation type="submission" date="2020-02" db="EMBL/GenBank/DDBJ databases">
        <authorList>
            <person name="Li X.-J."/>
            <person name="Feng X.-M."/>
        </authorList>
    </citation>
    <scope>NUCLEOTIDE SEQUENCE [LARGE SCALE GENOMIC DNA]</scope>
    <source>
        <strain evidence="6 7">CGMCC 4.7225</strain>
    </source>
</reference>